<dbReference type="RefSeq" id="WP_369331095.1">
    <property type="nucleotide sequence ID" value="NZ_JAULBC010000007.1"/>
</dbReference>
<comment type="caution">
    <text evidence="2">The sequence shown here is derived from an EMBL/GenBank/DDBJ whole genome shotgun (WGS) entry which is preliminary data.</text>
</comment>
<dbReference type="EMBL" id="JAULBC010000007">
    <property type="protein sequence ID" value="MEX6689686.1"/>
    <property type="molecule type" value="Genomic_DNA"/>
</dbReference>
<sequence length="775" mass="86278">MFKYAFLFLGALAAHSLLHAQQYNTPTFSLQLNDKGSVVSIRNNQTTEYVATSNPGTLLQLVKNGKTIAPVKAEYKKGAITLLYPEGNKAQVKTTINKGYVRFELTDISDNVDAVIWGPLNNIVKDTIGNTVGVVRNKDFAFGIQCLNEKTTGGEMVNDEGAVYERGTTATARPFGSSLQAFTVNRLHDRVIKVWDRWPAVTVKGIPEGSLKGSAIAVFGCSPSQVLSTIEVITKQENLPYATWKNEWIKTSAASGAPYMITTFNENNIDSFLTYAKQMGMAGVYHEEPFKTWGNFEIRKDLFPSGREGFKKCVDKAHAMGLRLGFHTLTTFITTNDAYVTPKPNKDLALAGTDTLVEDLTADATEITVNSPLHFTMRSDLNSVMIGDEIIRFMSVSKEAPYKLTGCVRGAFGTTKSAHKAKDLVSRLVDHPYKVFYPNWQLQKQVAKNIADFINETGADQMDFDGHEGTYANGMGDLSFNSFADEVFRQAKHPVVFGSSRPNHYFWHINNYLNWGEPWYGAFRESQSDQRIANQKFYEDNYLPNMLGWFLITVNTDPDDIDWMLARAAGFNAGYALVVRGEALANKNMPRIVEQINLWTGAQKSRMFNQEQQEWLKNPANEAHLSKKENGYYLESFRKFTFEHQAKALQPGEPAISNFSFTNNKEKQRPLIVITARGEDGTIVNPAIEIDNSFRLEIPVTLAAGESVAVNEANAASVYNSKGKFIKKIDLGNQLPDLNTGTHSLSFEAGMDANASVKAVITVRLSEKTEQLKAQ</sequence>
<dbReference type="SUPFAM" id="SSF51445">
    <property type="entry name" value="(Trans)glycosidases"/>
    <property type="match status" value="1"/>
</dbReference>
<feature type="signal peptide" evidence="1">
    <location>
        <begin position="1"/>
        <end position="20"/>
    </location>
</feature>
<protein>
    <submittedName>
        <fullName evidence="2">Uncharacterized protein</fullName>
    </submittedName>
</protein>
<name>A0ABV3ZKR1_9BACT</name>
<evidence type="ECO:0000256" key="1">
    <source>
        <dbReference type="SAM" id="SignalP"/>
    </source>
</evidence>
<keyword evidence="3" id="KW-1185">Reference proteome</keyword>
<keyword evidence="1" id="KW-0732">Signal</keyword>
<dbReference type="InterPro" id="IPR017853">
    <property type="entry name" value="GH"/>
</dbReference>
<feature type="chain" id="PRO_5045571786" evidence="1">
    <location>
        <begin position="21"/>
        <end position="775"/>
    </location>
</feature>
<organism evidence="2 3">
    <name type="scientific">Danxiaibacter flavus</name>
    <dbReference type="NCBI Taxonomy" id="3049108"/>
    <lineage>
        <taxon>Bacteria</taxon>
        <taxon>Pseudomonadati</taxon>
        <taxon>Bacteroidota</taxon>
        <taxon>Chitinophagia</taxon>
        <taxon>Chitinophagales</taxon>
        <taxon>Chitinophagaceae</taxon>
        <taxon>Danxiaibacter</taxon>
    </lineage>
</organism>
<reference evidence="2 3" key="1">
    <citation type="submission" date="2023-07" db="EMBL/GenBank/DDBJ databases">
        <authorList>
            <person name="Lian W.-H."/>
        </authorList>
    </citation>
    <scope>NUCLEOTIDE SEQUENCE [LARGE SCALE GENOMIC DNA]</scope>
    <source>
        <strain evidence="2 3">SYSU DXS3180</strain>
    </source>
</reference>
<dbReference type="Proteomes" id="UP001560573">
    <property type="component" value="Unassembled WGS sequence"/>
</dbReference>
<evidence type="ECO:0000313" key="2">
    <source>
        <dbReference type="EMBL" id="MEX6689686.1"/>
    </source>
</evidence>
<accession>A0ABV3ZKR1</accession>
<evidence type="ECO:0000313" key="3">
    <source>
        <dbReference type="Proteomes" id="UP001560573"/>
    </source>
</evidence>
<gene>
    <name evidence="2" type="ORF">QTN47_19430</name>
</gene>
<proteinExistence type="predicted"/>